<protein>
    <submittedName>
        <fullName evidence="2">Uncharacterized protein</fullName>
    </submittedName>
</protein>
<comment type="caution">
    <text evidence="2">The sequence shown here is derived from an EMBL/GenBank/DDBJ whole genome shotgun (WGS) entry which is preliminary data.</text>
</comment>
<proteinExistence type="predicted"/>
<reference evidence="2 3" key="1">
    <citation type="submission" date="2015-10" db="EMBL/GenBank/DDBJ databases">
        <title>Draft genome sequence of Streptomyces longwoodensis DSM 41677, type strain for the species Streptomyces longwoodensis.</title>
        <authorList>
            <person name="Ruckert C."/>
            <person name="Winkler A."/>
            <person name="Kalinowski J."/>
            <person name="Kampfer P."/>
            <person name="Glaeser S."/>
        </authorList>
    </citation>
    <scope>NUCLEOTIDE SEQUENCE [LARGE SCALE GENOMIC DNA]</scope>
    <source>
        <strain evidence="2 3">DSM 41677</strain>
    </source>
</reference>
<keyword evidence="3" id="KW-1185">Reference proteome</keyword>
<organism evidence="2 3">
    <name type="scientific">Streptomyces longwoodensis</name>
    <dbReference type="NCBI Taxonomy" id="68231"/>
    <lineage>
        <taxon>Bacteria</taxon>
        <taxon>Bacillati</taxon>
        <taxon>Actinomycetota</taxon>
        <taxon>Actinomycetes</taxon>
        <taxon>Kitasatosporales</taxon>
        <taxon>Streptomycetaceae</taxon>
        <taxon>Streptomyces</taxon>
    </lineage>
</organism>
<sequence length="167" mass="17802">MRTVHRPSAGAVHHGGVMSTEAEPVEHENRWILNLRGWGVTGITVDYRLTLALDDGWEVVLEAAAWLSSGPAHTDPGLLLLPETQDVAAALPLFGTKVVSTIAFKSGKLRMVFEVGAHLTCPADAEFEAWQITGPGGWRFVSLPGGDLGVWSASAANENPQGQSAEH</sequence>
<evidence type="ECO:0000256" key="1">
    <source>
        <dbReference type="SAM" id="MobiDB-lite"/>
    </source>
</evidence>
<evidence type="ECO:0000313" key="2">
    <source>
        <dbReference type="EMBL" id="KUN40433.1"/>
    </source>
</evidence>
<dbReference type="AlphaFoldDB" id="A0A101R2G3"/>
<dbReference type="Pfam" id="PF19686">
    <property type="entry name" value="DUF6188"/>
    <property type="match status" value="1"/>
</dbReference>
<dbReference type="EMBL" id="LMWS01000008">
    <property type="protein sequence ID" value="KUN40433.1"/>
    <property type="molecule type" value="Genomic_DNA"/>
</dbReference>
<accession>A0A101R2G3</accession>
<dbReference type="Proteomes" id="UP000053271">
    <property type="component" value="Unassembled WGS sequence"/>
</dbReference>
<evidence type="ECO:0000313" key="3">
    <source>
        <dbReference type="Proteomes" id="UP000053271"/>
    </source>
</evidence>
<dbReference type="InterPro" id="IPR046179">
    <property type="entry name" value="DUF6188"/>
</dbReference>
<feature type="region of interest" description="Disordered" evidence="1">
    <location>
        <begin position="1"/>
        <end position="20"/>
    </location>
</feature>
<name>A0A101R2G3_9ACTN</name>
<dbReference type="STRING" id="68231.AQJ30_07235"/>
<gene>
    <name evidence="2" type="ORF">AQJ30_07235</name>
</gene>